<organism evidence="2 3">
    <name type="scientific">Diploptera punctata</name>
    <name type="common">Pacific beetle cockroach</name>
    <dbReference type="NCBI Taxonomy" id="6984"/>
    <lineage>
        <taxon>Eukaryota</taxon>
        <taxon>Metazoa</taxon>
        <taxon>Ecdysozoa</taxon>
        <taxon>Arthropoda</taxon>
        <taxon>Hexapoda</taxon>
        <taxon>Insecta</taxon>
        <taxon>Pterygota</taxon>
        <taxon>Neoptera</taxon>
        <taxon>Polyneoptera</taxon>
        <taxon>Dictyoptera</taxon>
        <taxon>Blattodea</taxon>
        <taxon>Blaberoidea</taxon>
        <taxon>Blaberidae</taxon>
        <taxon>Diplopterinae</taxon>
        <taxon>Diploptera</taxon>
    </lineage>
</organism>
<dbReference type="Proteomes" id="UP001233999">
    <property type="component" value="Unassembled WGS sequence"/>
</dbReference>
<evidence type="ECO:0000256" key="1">
    <source>
        <dbReference type="SAM" id="MobiDB-lite"/>
    </source>
</evidence>
<protein>
    <submittedName>
        <fullName evidence="2">Uncharacterized protein</fullName>
    </submittedName>
</protein>
<feature type="compositionally biased region" description="Basic residues" evidence="1">
    <location>
        <begin position="59"/>
        <end position="74"/>
    </location>
</feature>
<accession>A0AAD8A417</accession>
<sequence>VQALNIPCANSKGSGAENSPFVPSFLICQSCRTLTNVNDPTNRSCVTTNTTQNSSENNKRRRSSGKTQSRRSTRRLQSDRRRPESL</sequence>
<evidence type="ECO:0000313" key="3">
    <source>
        <dbReference type="Proteomes" id="UP001233999"/>
    </source>
</evidence>
<proteinExistence type="predicted"/>
<feature type="non-terminal residue" evidence="2">
    <location>
        <position position="86"/>
    </location>
</feature>
<dbReference type="EMBL" id="JASPKZ010003871">
    <property type="protein sequence ID" value="KAJ9591362.1"/>
    <property type="molecule type" value="Genomic_DNA"/>
</dbReference>
<dbReference type="AlphaFoldDB" id="A0AAD8A417"/>
<comment type="caution">
    <text evidence="2">The sequence shown here is derived from an EMBL/GenBank/DDBJ whole genome shotgun (WGS) entry which is preliminary data.</text>
</comment>
<feature type="region of interest" description="Disordered" evidence="1">
    <location>
        <begin position="35"/>
        <end position="86"/>
    </location>
</feature>
<reference evidence="2" key="1">
    <citation type="journal article" date="2023" name="IScience">
        <title>Live-bearing cockroach genome reveals convergent evolutionary mechanisms linked to viviparity in insects and beyond.</title>
        <authorList>
            <person name="Fouks B."/>
            <person name="Harrison M.C."/>
            <person name="Mikhailova A.A."/>
            <person name="Marchal E."/>
            <person name="English S."/>
            <person name="Carruthers M."/>
            <person name="Jennings E.C."/>
            <person name="Chiamaka E.L."/>
            <person name="Frigard R.A."/>
            <person name="Pippel M."/>
            <person name="Attardo G.M."/>
            <person name="Benoit J.B."/>
            <person name="Bornberg-Bauer E."/>
            <person name="Tobe S.S."/>
        </authorList>
    </citation>
    <scope>NUCLEOTIDE SEQUENCE</scope>
    <source>
        <strain evidence="2">Stay&amp;Tobe</strain>
    </source>
</reference>
<evidence type="ECO:0000313" key="2">
    <source>
        <dbReference type="EMBL" id="KAJ9591362.1"/>
    </source>
</evidence>
<feature type="non-terminal residue" evidence="2">
    <location>
        <position position="1"/>
    </location>
</feature>
<feature type="compositionally biased region" description="Polar residues" evidence="1">
    <location>
        <begin position="35"/>
        <end position="46"/>
    </location>
</feature>
<feature type="compositionally biased region" description="Low complexity" evidence="1">
    <location>
        <begin position="47"/>
        <end position="56"/>
    </location>
</feature>
<gene>
    <name evidence="2" type="ORF">L9F63_002087</name>
</gene>
<keyword evidence="3" id="KW-1185">Reference proteome</keyword>
<name>A0AAD8A417_DIPPU</name>
<reference evidence="2" key="2">
    <citation type="submission" date="2023-05" db="EMBL/GenBank/DDBJ databases">
        <authorList>
            <person name="Fouks B."/>
        </authorList>
    </citation>
    <scope>NUCLEOTIDE SEQUENCE</scope>
    <source>
        <strain evidence="2">Stay&amp;Tobe</strain>
        <tissue evidence="2">Testes</tissue>
    </source>
</reference>
<feature type="compositionally biased region" description="Basic and acidic residues" evidence="1">
    <location>
        <begin position="76"/>
        <end position="86"/>
    </location>
</feature>